<proteinExistence type="predicted"/>
<feature type="transmembrane region" description="Helical" evidence="1">
    <location>
        <begin position="200"/>
        <end position="219"/>
    </location>
</feature>
<dbReference type="EMBL" id="BA000048">
    <property type="protein sequence ID" value="BAJ51365.1"/>
    <property type="molecule type" value="Genomic_DNA"/>
</dbReference>
<evidence type="ECO:0000256" key="1">
    <source>
        <dbReference type="SAM" id="Phobius"/>
    </source>
</evidence>
<evidence type="ECO:0008006" key="5">
    <source>
        <dbReference type="Google" id="ProtNLM"/>
    </source>
</evidence>
<dbReference type="STRING" id="311458.CSUB_C1514"/>
<name>E6N8P1_CALS0</name>
<reference evidence="2 4" key="2">
    <citation type="journal article" date="2011" name="Nucleic Acids Res.">
        <title>Insights into the evolution of Archaea and eukaryotic protein modifier systems revealed by the genome of a novel archaeal group.</title>
        <authorList>
            <person name="Nunoura T."/>
            <person name="Takaki Y."/>
            <person name="Kakuta J."/>
            <person name="Nishi S."/>
            <person name="Sugahara J."/>
            <person name="Kazama H."/>
            <person name="Chee G."/>
            <person name="Hattori M."/>
            <person name="Kanai A."/>
            <person name="Atomi H."/>
            <person name="Takai K."/>
            <person name="Takami H."/>
        </authorList>
    </citation>
    <scope>NUCLEOTIDE SEQUENCE [LARGE SCALE GENOMIC DNA]</scope>
</reference>
<dbReference type="KEGG" id="csu:CSUB_C1514"/>
<keyword evidence="1" id="KW-1133">Transmembrane helix</keyword>
<protein>
    <recommendedName>
        <fullName evidence="5">DUF2029 domain-containing protein</fullName>
    </recommendedName>
</protein>
<evidence type="ECO:0000313" key="4">
    <source>
        <dbReference type="Proteomes" id="UP000008120"/>
    </source>
</evidence>
<feature type="transmembrane region" description="Helical" evidence="1">
    <location>
        <begin position="239"/>
        <end position="269"/>
    </location>
</feature>
<feature type="transmembrane region" description="Helical" evidence="1">
    <location>
        <begin position="327"/>
        <end position="348"/>
    </location>
</feature>
<keyword evidence="1" id="KW-0812">Transmembrane</keyword>
<dbReference type="Pfam" id="PF26314">
    <property type="entry name" value="MptA_B_family"/>
    <property type="match status" value="1"/>
</dbReference>
<gene>
    <name evidence="3" type="ORF">CSUB_C1514</name>
    <name evidence="2" type="ORF">HGMM_F12C01C34</name>
</gene>
<dbReference type="AlphaFoldDB" id="E6N8P1"/>
<dbReference type="Proteomes" id="UP000008120">
    <property type="component" value="Chromosome"/>
</dbReference>
<evidence type="ECO:0000313" key="3">
    <source>
        <dbReference type="EMBL" id="BAJ51365.1"/>
    </source>
</evidence>
<feature type="transmembrane region" description="Helical" evidence="1">
    <location>
        <begin position="403"/>
        <end position="422"/>
    </location>
</feature>
<keyword evidence="1" id="KW-0472">Membrane</keyword>
<feature type="transmembrane region" description="Helical" evidence="1">
    <location>
        <begin position="368"/>
        <end position="391"/>
    </location>
</feature>
<dbReference type="BioCyc" id="CCAL311458:G131R-1536-MONOMER"/>
<evidence type="ECO:0000313" key="2">
    <source>
        <dbReference type="EMBL" id="BAJ48660.1"/>
    </source>
</evidence>
<sequence length="737" mass="81441">MWNWRTLAVFGVAFLIRAVLAPFFGHSWDMYVWVKSGEMFSSGVDVYSVKNLTDFPWGFYAYPPVWLYWLGFAHAISGFFPSLSFQVFVIKLPIIFADLAVAVLVSRLAAETGGLKYAGLASLLWLFNPLVIAISAVWGMFDSIAVALSLFGVLLAYRRKYAASAFVLGFGGAVKLYPLFLMLPLLVYMRIGERISLKKSLLTIIACVSGLILPAAPYITNPIPLLEKLFYHFGNIGSFTYWTALSLVSPPAAIPALSYGFFAAILYIVYRRTQKSNRPSLFDLSQLTLVAFLATSAKVNVQYVLWVLPFLTISSLRSASRELRMNTVLLVVAGVLFIAASQVALAIFDLRNLGRIVVSREVESMTIGGVALVLSAIFGGSRFIVLFTSLIGIRKNVWNVQRITIVSLLVVFVLVIAVFPVGRGVVMPRASVVVGVTEGVEALFTKTESFGVEGIADRLFMTHLVIPFGPEPYIYGGNFGESSRFKLTNDMWLEKDLANLASKLKTMGIKPVLGLYLKTSYVSVHFGYHGYNSSRLLSEFGRCVSSGGDIVFSCLTDTGEVFGDFLAEKVVAAVSRMGYDGVYVLGFDWIRPDADIDGFAQFVASLATKAKSKGLLVFVEVDPLVARYGFSPAVENVLTHAEYIVLLTNPFVKNLENPLRGNYTIAEYKRLMEMFVEKASGRAKVLYSLHVMDIAKGWMTPALQVQLEVNEFSSVRNVHGYAVYHVSRYLPMRLTVS</sequence>
<feature type="transmembrane region" description="Helical" evidence="1">
    <location>
        <begin position="117"/>
        <end position="141"/>
    </location>
</feature>
<dbReference type="EMBL" id="AP011870">
    <property type="protein sequence ID" value="BAJ48660.1"/>
    <property type="molecule type" value="Genomic_DNA"/>
</dbReference>
<accession>E6N8P1</accession>
<organism evidence="2 4">
    <name type="scientific">Caldiarchaeum subterraneum</name>
    <dbReference type="NCBI Taxonomy" id="311458"/>
    <lineage>
        <taxon>Archaea</taxon>
        <taxon>Nitrososphaerota</taxon>
        <taxon>Candidatus Caldarchaeales</taxon>
        <taxon>Candidatus Caldarchaeaceae</taxon>
        <taxon>Candidatus Caldarchaeum</taxon>
    </lineage>
</organism>
<reference evidence="2 4" key="1">
    <citation type="journal article" date="2005" name="Environ. Microbiol.">
        <title>Genetic and functional properties of uncultivated thermophilic crenarchaeotes from a subsurface gold mine as revealed by analysis of genome fragments.</title>
        <authorList>
            <person name="Nunoura T."/>
            <person name="Hirayama H."/>
            <person name="Takami H."/>
            <person name="Oida H."/>
            <person name="Nishi S."/>
            <person name="Shimamura S."/>
            <person name="Suzuki Y."/>
            <person name="Inagaki F."/>
            <person name="Takai K."/>
            <person name="Nealson K.H."/>
            <person name="Horikoshi K."/>
        </authorList>
    </citation>
    <scope>NUCLEOTIDE SEQUENCE [LARGE SCALE GENOMIC DNA]</scope>
</reference>
<feature type="transmembrane region" description="Helical" evidence="1">
    <location>
        <begin position="83"/>
        <end position="105"/>
    </location>
</feature>
<feature type="transmembrane region" description="Helical" evidence="1">
    <location>
        <begin position="161"/>
        <end position="188"/>
    </location>
</feature>